<feature type="repeat" description="PPR" evidence="3">
    <location>
        <begin position="357"/>
        <end position="391"/>
    </location>
</feature>
<dbReference type="eggNOG" id="KOG4197">
    <property type="taxonomic scope" value="Eukaryota"/>
</dbReference>
<dbReference type="Gene3D" id="1.25.40.10">
    <property type="entry name" value="Tetratricopeptide repeat domain"/>
    <property type="match status" value="4"/>
</dbReference>
<dbReference type="PANTHER" id="PTHR47447:SF28">
    <property type="entry name" value="PENTACOTRIPEPTIDE-REPEAT REGION OF PRORP DOMAIN-CONTAINING PROTEIN"/>
    <property type="match status" value="1"/>
</dbReference>
<comment type="similarity">
    <text evidence="1">Belongs to the PPR family. P subfamily.</text>
</comment>
<dbReference type="KEGG" id="cam:101502970"/>
<feature type="repeat" description="PPR" evidence="3">
    <location>
        <begin position="427"/>
        <end position="461"/>
    </location>
</feature>
<keyword evidence="2" id="KW-0677">Repeat</keyword>
<evidence type="ECO:0000256" key="4">
    <source>
        <dbReference type="SAM" id="MobiDB-lite"/>
    </source>
</evidence>
<organism evidence="5 6">
    <name type="scientific">Cicer arietinum</name>
    <name type="common">Chickpea</name>
    <name type="synonym">Garbanzo</name>
    <dbReference type="NCBI Taxonomy" id="3827"/>
    <lineage>
        <taxon>Eukaryota</taxon>
        <taxon>Viridiplantae</taxon>
        <taxon>Streptophyta</taxon>
        <taxon>Embryophyta</taxon>
        <taxon>Tracheophyta</taxon>
        <taxon>Spermatophyta</taxon>
        <taxon>Magnoliopsida</taxon>
        <taxon>eudicotyledons</taxon>
        <taxon>Gunneridae</taxon>
        <taxon>Pentapetalae</taxon>
        <taxon>rosids</taxon>
        <taxon>fabids</taxon>
        <taxon>Fabales</taxon>
        <taxon>Fabaceae</taxon>
        <taxon>Papilionoideae</taxon>
        <taxon>50 kb inversion clade</taxon>
        <taxon>NPAAA clade</taxon>
        <taxon>Hologalegina</taxon>
        <taxon>IRL clade</taxon>
        <taxon>Cicereae</taxon>
        <taxon>Cicer</taxon>
    </lineage>
</organism>
<dbReference type="OrthoDB" id="185373at2759"/>
<feature type="repeat" description="PPR" evidence="3">
    <location>
        <begin position="287"/>
        <end position="321"/>
    </location>
</feature>
<feature type="repeat" description="PPR" evidence="3">
    <location>
        <begin position="392"/>
        <end position="426"/>
    </location>
</feature>
<dbReference type="PANTHER" id="PTHR47447">
    <property type="entry name" value="OS03G0856100 PROTEIN"/>
    <property type="match status" value="1"/>
</dbReference>
<evidence type="ECO:0000256" key="3">
    <source>
        <dbReference type="PROSITE-ProRule" id="PRU00708"/>
    </source>
</evidence>
<protein>
    <submittedName>
        <fullName evidence="6">Pentatricopeptide repeat-containing protein At5g11310, mitochondrial</fullName>
    </submittedName>
</protein>
<dbReference type="NCBIfam" id="TIGR00756">
    <property type="entry name" value="PPR"/>
    <property type="match status" value="6"/>
</dbReference>
<dbReference type="RefSeq" id="XP_004498635.1">
    <property type="nucleotide sequence ID" value="XM_004498578.2"/>
</dbReference>
<dbReference type="Pfam" id="PF01535">
    <property type="entry name" value="PPR"/>
    <property type="match status" value="4"/>
</dbReference>
<dbReference type="PROSITE" id="PS51375">
    <property type="entry name" value="PPR"/>
    <property type="match status" value="7"/>
</dbReference>
<reference evidence="5" key="1">
    <citation type="journal article" date="2013" name="Nat. Biotechnol.">
        <title>Draft genome sequence of chickpea (Cicer arietinum) provides a resource for trait improvement.</title>
        <authorList>
            <person name="Varshney R.K."/>
            <person name="Song C."/>
            <person name="Saxena R.K."/>
            <person name="Azam S."/>
            <person name="Yu S."/>
            <person name="Sharpe A.G."/>
            <person name="Cannon S."/>
            <person name="Baek J."/>
            <person name="Rosen B.D."/>
            <person name="Tar'an B."/>
            <person name="Millan T."/>
            <person name="Zhang X."/>
            <person name="Ramsay L.D."/>
            <person name="Iwata A."/>
            <person name="Wang Y."/>
            <person name="Nelson W."/>
            <person name="Farmer A.D."/>
            <person name="Gaur P.M."/>
            <person name="Soderlund C."/>
            <person name="Penmetsa R.V."/>
            <person name="Xu C."/>
            <person name="Bharti A.K."/>
            <person name="He W."/>
            <person name="Winter P."/>
            <person name="Zhao S."/>
            <person name="Hane J.K."/>
            <person name="Carrasquilla-Garcia N."/>
            <person name="Condie J.A."/>
            <person name="Upadhyaya H.D."/>
            <person name="Luo M.C."/>
            <person name="Thudi M."/>
            <person name="Gowda C.L."/>
            <person name="Singh N.P."/>
            <person name="Lichtenzveig J."/>
            <person name="Gali K.K."/>
            <person name="Rubio J."/>
            <person name="Nadarajan N."/>
            <person name="Dolezel J."/>
            <person name="Bansal K.C."/>
            <person name="Xu X."/>
            <person name="Edwards D."/>
            <person name="Zhang G."/>
            <person name="Kahl G."/>
            <person name="Gil J."/>
            <person name="Singh K.B."/>
            <person name="Datta S.K."/>
            <person name="Jackson S.A."/>
            <person name="Wang J."/>
            <person name="Cook D.R."/>
        </authorList>
    </citation>
    <scope>NUCLEOTIDE SEQUENCE [LARGE SCALE GENOMIC DNA]</scope>
    <source>
        <strain evidence="5">cv. CDC Frontier</strain>
    </source>
</reference>
<dbReference type="Pfam" id="PF13041">
    <property type="entry name" value="PPR_2"/>
    <property type="match status" value="2"/>
</dbReference>
<proteinExistence type="inferred from homology"/>
<dbReference type="PaxDb" id="3827-XP_004498635.1"/>
<feature type="region of interest" description="Disordered" evidence="4">
    <location>
        <begin position="42"/>
        <end position="69"/>
    </location>
</feature>
<evidence type="ECO:0000256" key="2">
    <source>
        <dbReference type="ARBA" id="ARBA00022737"/>
    </source>
</evidence>
<accession>A0A1S2Y4E4</accession>
<evidence type="ECO:0000313" key="5">
    <source>
        <dbReference type="Proteomes" id="UP000087171"/>
    </source>
</evidence>
<evidence type="ECO:0000313" key="6">
    <source>
        <dbReference type="RefSeq" id="XP_004498635.1"/>
    </source>
</evidence>
<feature type="repeat" description="PPR" evidence="3">
    <location>
        <begin position="462"/>
        <end position="496"/>
    </location>
</feature>
<feature type="repeat" description="PPR" evidence="3">
    <location>
        <begin position="322"/>
        <end position="356"/>
    </location>
</feature>
<dbReference type="Proteomes" id="UP000087171">
    <property type="component" value="Chromosome Ca4"/>
</dbReference>
<feature type="compositionally biased region" description="Pro residues" evidence="4">
    <location>
        <begin position="44"/>
        <end position="65"/>
    </location>
</feature>
<name>A0A1S2Y4E4_CICAR</name>
<dbReference type="Pfam" id="PF12854">
    <property type="entry name" value="PPR_1"/>
    <property type="match status" value="1"/>
</dbReference>
<dbReference type="STRING" id="3827.A0A1S2Y4E4"/>
<dbReference type="InterPro" id="IPR011990">
    <property type="entry name" value="TPR-like_helical_dom_sf"/>
</dbReference>
<dbReference type="InterPro" id="IPR002885">
    <property type="entry name" value="PPR_rpt"/>
</dbReference>
<dbReference type="GeneID" id="101502970"/>
<evidence type="ECO:0000256" key="1">
    <source>
        <dbReference type="ARBA" id="ARBA00007626"/>
    </source>
</evidence>
<reference evidence="6" key="2">
    <citation type="submission" date="2025-08" db="UniProtKB">
        <authorList>
            <consortium name="RefSeq"/>
        </authorList>
    </citation>
    <scope>IDENTIFICATION</scope>
    <source>
        <tissue evidence="6">Etiolated seedlings</tissue>
    </source>
</reference>
<dbReference type="AlphaFoldDB" id="A0A1S2Y4E4"/>
<keyword evidence="5" id="KW-1185">Reference proteome</keyword>
<gene>
    <name evidence="6" type="primary">LOC101502970</name>
</gene>
<dbReference type="SUPFAM" id="SSF81901">
    <property type="entry name" value="HCP-like"/>
    <property type="match status" value="1"/>
</dbReference>
<sequence length="596" mass="68076">MHSDNPRRILFSLGLLKPLPNPIHSFPFSSWLSQPGNPLIHWPSLPPIQPKPTLNPNPTPNPNTPTPDSNFSLISTLFTNPSISPGSQLHAQLNRTGIKPDSPLLRAVFDHFASSPKLLHSLFLWADKQPGFKPDPTLFDSMVNALAKIKEFDSAWTLVLDRIHREEEEKEDKLVSIGTFAILIRRYARAGMHEAAIRTFEFAKDKKSIVDSMSEMSLFGILIDSLCKEGSVREASEYFLRRKETDLGWVPSTRVYNIMLNGWFRARKLKHAERLWEEMKKENVKPSVVTYGTLVEGYCRMRRVEKALEMVGEMTKEGIEANAIVYNPIIDALAEAGRFKEALGMMERFHVLQIGPTLSTYNSLVKGFCKAGDLEGASKILKKMISRGFLPIPTTYNYFFRYFSRCGKIEEGMNLYTKMIESGHTPDRLTYHLVLKMLCEEERLDLAVQVSKEMRHNGYDMDLATSTMLIHLLCKMHRLEEAFAEFEDMIRRGIVPQYLTFQKLNVELKKQGMTEMSQKLCHLMSNVPHSTNLPNTYGEVRDNAHAHRKSIIQKAQAVSDLLKDPKELDKFRSSSENDVSIANCLIEDIKKRIDIK</sequence>
<feature type="repeat" description="PPR" evidence="3">
    <location>
        <begin position="252"/>
        <end position="286"/>
    </location>
</feature>